<keyword evidence="1" id="KW-0547">Nucleotide-binding</keyword>
<gene>
    <name evidence="3" type="ORF">DZ860_17270</name>
</gene>
<dbReference type="InterPro" id="IPR027417">
    <property type="entry name" value="P-loop_NTPase"/>
</dbReference>
<organism evidence="3 4">
    <name type="scientific">Vibrio sinensis</name>
    <dbReference type="NCBI Taxonomy" id="2302434"/>
    <lineage>
        <taxon>Bacteria</taxon>
        <taxon>Pseudomonadati</taxon>
        <taxon>Pseudomonadota</taxon>
        <taxon>Gammaproteobacteria</taxon>
        <taxon>Vibrionales</taxon>
        <taxon>Vibrionaceae</taxon>
        <taxon>Vibrio</taxon>
    </lineage>
</organism>
<dbReference type="Gene3D" id="3.40.50.2300">
    <property type="match status" value="1"/>
</dbReference>
<sequence length="409" mass="46356">MLDILDSLNKVEKKSKEIISFSCVAFTQTQECRLLIENAFRFEGIPLPSFVTNKDADIQSYVREANVEIALVELNQSQNVTEDMRRISHLLPNSASVIVIGQEDAISTIRNLKEMGFYYLFWPVSKEELIEFVKNVRNNRQREQGLGKKRVAKNISVWGCKGGVGTSVIATEIVFGLADKHHAKCLLVDHDYYASNLDILLKLDGFEKKPATISGIGNDLDETYALSMTRKVNDLLSLLSVGSDVHQTHELKEYTRSLEELLAEQHNFIVEDMSKSCQTNIDYQYLTEKIDTAVLVFTPIVSSVRQLKKVLELLDKQSKNTRKIIVLNHIQPTKAEPLSNKEIEVVLERKIDVEIPFEPSMLKHVLDGGSLFNSRLPIARPILQLISMILGESIKPRKTGIAAWFSRKR</sequence>
<dbReference type="AlphaFoldDB" id="A0A3A6QK86"/>
<dbReference type="GO" id="GO:0051782">
    <property type="term" value="P:negative regulation of cell division"/>
    <property type="evidence" value="ECO:0007669"/>
    <property type="project" value="TreeGrafter"/>
</dbReference>
<protein>
    <submittedName>
        <fullName evidence="3">Chromosome partitioning protein ParA</fullName>
    </submittedName>
</protein>
<dbReference type="GO" id="GO:0005524">
    <property type="term" value="F:ATP binding"/>
    <property type="evidence" value="ECO:0007669"/>
    <property type="project" value="UniProtKB-KW"/>
</dbReference>
<evidence type="ECO:0000313" key="3">
    <source>
        <dbReference type="EMBL" id="RJX68443.1"/>
    </source>
</evidence>
<dbReference type="Gene3D" id="3.40.50.300">
    <property type="entry name" value="P-loop containing nucleotide triphosphate hydrolases"/>
    <property type="match status" value="1"/>
</dbReference>
<dbReference type="GO" id="GO:0005829">
    <property type="term" value="C:cytosol"/>
    <property type="evidence" value="ECO:0007669"/>
    <property type="project" value="TreeGrafter"/>
</dbReference>
<dbReference type="GO" id="GO:0009898">
    <property type="term" value="C:cytoplasmic side of plasma membrane"/>
    <property type="evidence" value="ECO:0007669"/>
    <property type="project" value="TreeGrafter"/>
</dbReference>
<reference evidence="3 4" key="1">
    <citation type="submission" date="2018-08" db="EMBL/GenBank/DDBJ databases">
        <title>Vibrio isolated from the Eastern China Marginal Seas.</title>
        <authorList>
            <person name="Li Y."/>
        </authorList>
    </citation>
    <scope>NUCLEOTIDE SEQUENCE [LARGE SCALE GENOMIC DNA]</scope>
    <source>
        <strain evidence="3 4">BEI233</strain>
    </source>
</reference>
<dbReference type="EMBL" id="QVMU01000020">
    <property type="protein sequence ID" value="RJX68443.1"/>
    <property type="molecule type" value="Genomic_DNA"/>
</dbReference>
<accession>A0A3A6QK86</accession>
<dbReference type="Proteomes" id="UP000273252">
    <property type="component" value="Unassembled WGS sequence"/>
</dbReference>
<proteinExistence type="predicted"/>
<name>A0A3A6QK86_9VIBR</name>
<evidence type="ECO:0000256" key="2">
    <source>
        <dbReference type="ARBA" id="ARBA00022840"/>
    </source>
</evidence>
<dbReference type="InterPro" id="IPR050625">
    <property type="entry name" value="ParA/MinD_ATPase"/>
</dbReference>
<keyword evidence="4" id="KW-1185">Reference proteome</keyword>
<dbReference type="PANTHER" id="PTHR43384">
    <property type="entry name" value="SEPTUM SITE-DETERMINING PROTEIN MIND HOMOLOG, CHLOROPLASTIC-RELATED"/>
    <property type="match status" value="1"/>
</dbReference>
<dbReference type="OrthoDB" id="6250531at2"/>
<comment type="caution">
    <text evidence="3">The sequence shown here is derived from an EMBL/GenBank/DDBJ whole genome shotgun (WGS) entry which is preliminary data.</text>
</comment>
<evidence type="ECO:0000256" key="1">
    <source>
        <dbReference type="ARBA" id="ARBA00022741"/>
    </source>
</evidence>
<evidence type="ECO:0000313" key="4">
    <source>
        <dbReference type="Proteomes" id="UP000273252"/>
    </source>
</evidence>
<keyword evidence="2" id="KW-0067">ATP-binding</keyword>
<dbReference type="GO" id="GO:0016887">
    <property type="term" value="F:ATP hydrolysis activity"/>
    <property type="evidence" value="ECO:0007669"/>
    <property type="project" value="TreeGrafter"/>
</dbReference>
<dbReference type="SUPFAM" id="SSF52540">
    <property type="entry name" value="P-loop containing nucleoside triphosphate hydrolases"/>
    <property type="match status" value="1"/>
</dbReference>
<dbReference type="PANTHER" id="PTHR43384:SF6">
    <property type="entry name" value="SEPTUM SITE-DETERMINING PROTEIN MIND HOMOLOG, CHLOROPLASTIC"/>
    <property type="match status" value="1"/>
</dbReference>
<dbReference type="RefSeq" id="WP_120033794.1">
    <property type="nucleotide sequence ID" value="NZ_QVMU01000020.1"/>
</dbReference>